<dbReference type="InterPro" id="IPR010828">
    <property type="entry name" value="Atf2/Sli1-like"/>
</dbReference>
<evidence type="ECO:0008006" key="3">
    <source>
        <dbReference type="Google" id="ProtNLM"/>
    </source>
</evidence>
<dbReference type="Proteomes" id="UP000669133">
    <property type="component" value="Unassembled WGS sequence"/>
</dbReference>
<dbReference type="GeneID" id="93649219"/>
<evidence type="ECO:0000313" key="2">
    <source>
        <dbReference type="Proteomes" id="UP000669133"/>
    </source>
</evidence>
<dbReference type="PANTHER" id="PTHR28037">
    <property type="entry name" value="ALCOHOL O-ACETYLTRANSFERASE 1-RELATED"/>
    <property type="match status" value="1"/>
</dbReference>
<proteinExistence type="predicted"/>
<protein>
    <recommendedName>
        <fullName evidence="3">Alcohol acetyltransferase</fullName>
    </recommendedName>
</protein>
<evidence type="ECO:0000313" key="1">
    <source>
        <dbReference type="EMBL" id="KAG5421499.1"/>
    </source>
</evidence>
<dbReference type="PANTHER" id="PTHR28037:SF1">
    <property type="entry name" value="ALCOHOL O-ACETYLTRANSFERASE 1-RELATED"/>
    <property type="match status" value="1"/>
</dbReference>
<keyword evidence="2" id="KW-1185">Reference proteome</keyword>
<dbReference type="Pfam" id="PF07247">
    <property type="entry name" value="AATase"/>
    <property type="match status" value="1"/>
</dbReference>
<dbReference type="GO" id="GO:0008080">
    <property type="term" value="F:N-acetyltransferase activity"/>
    <property type="evidence" value="ECO:0007669"/>
    <property type="project" value="TreeGrafter"/>
</dbReference>
<comment type="caution">
    <text evidence="1">The sequence shown here is derived from an EMBL/GenBank/DDBJ whole genome shotgun (WGS) entry which is preliminary data.</text>
</comment>
<gene>
    <name evidence="1" type="ORF">I9W82_000590</name>
</gene>
<name>A0A8H7ZJM9_9ASCO</name>
<dbReference type="SUPFAM" id="SSF52777">
    <property type="entry name" value="CoA-dependent acyltransferases"/>
    <property type="match status" value="1"/>
</dbReference>
<dbReference type="InterPro" id="IPR052058">
    <property type="entry name" value="Alcohol_O-acetyltransferase"/>
</dbReference>
<sequence>MVKPQHTRNPEFNERYYICRGTGKFYSNFNITVKYDKPITKSHLSIALRGLILQNSWFAQNFFKIANTDNEENNFHNWKVRVLDRIVFDDVVTYETIDKFDESTLEYLNEQTLPMNVQLPLWRIIVFEEKSSGDQLLSVYVDHSQYDGLSAVQFQKDLSKQLAGSVDDAEVKETLFDYVSDFDHLPSKLIPASEVVTDLYFPNYTRILNHYLGQYLPFYSKLSNWIYSSDDKLPFFQNPKPVTKNLTTKYKIMKFDSAKVDAITKFCRSKGITLTGYFDVYFIKALQETIFKAIDPQTQFKTNSYVAINGRRYYDDDIKNFKYGTMVCGNPVILPPINDDSVLTAMSDFHTQLQNDIKTKYGFKTIGMLQYANLSKFFNDKIGKIGGGRPTITISNLGKVADSNDTYRFKDMYFGANAGVLYNFVLNMTTVSSNEVTAVIGYLPEFESYTLGDKNAIDEFFNLFKSYINNGC</sequence>
<reference evidence="1 2" key="1">
    <citation type="submission" date="2020-12" db="EMBL/GenBank/DDBJ databases">
        <title>Effect of drift, selection, and recombination on the evolution of hybrid genomes in Candida yeast pathogens.</title>
        <authorList>
            <person name="Mixao V."/>
            <person name="Ksiezopolska E."/>
            <person name="Saus E."/>
            <person name="Boekhout T."/>
            <person name="Gacser A."/>
            <person name="Gabaldon T."/>
        </authorList>
    </citation>
    <scope>NUCLEOTIDE SEQUENCE [LARGE SCALE GENOMIC DNA]</scope>
    <source>
        <strain evidence="1 2">BP57</strain>
    </source>
</reference>
<dbReference type="AlphaFoldDB" id="A0A8H7ZJM9"/>
<accession>A0A8H7ZJM9</accession>
<organism evidence="1 2">
    <name type="scientific">Candida metapsilosis</name>
    <dbReference type="NCBI Taxonomy" id="273372"/>
    <lineage>
        <taxon>Eukaryota</taxon>
        <taxon>Fungi</taxon>
        <taxon>Dikarya</taxon>
        <taxon>Ascomycota</taxon>
        <taxon>Saccharomycotina</taxon>
        <taxon>Pichiomycetes</taxon>
        <taxon>Debaryomycetaceae</taxon>
        <taxon>Candida/Lodderomyces clade</taxon>
        <taxon>Candida</taxon>
    </lineage>
</organism>
<dbReference type="OrthoDB" id="2150604at2759"/>
<dbReference type="RefSeq" id="XP_067550615.1">
    <property type="nucleotide sequence ID" value="XM_067694971.1"/>
</dbReference>
<dbReference type="EMBL" id="JAEOAQ010000001">
    <property type="protein sequence ID" value="KAG5421499.1"/>
    <property type="molecule type" value="Genomic_DNA"/>
</dbReference>